<evidence type="ECO:0000313" key="1">
    <source>
        <dbReference type="EMBL" id="RRF88358.1"/>
    </source>
</evidence>
<protein>
    <submittedName>
        <fullName evidence="1">Pseudouridylate synthase</fullName>
    </submittedName>
</protein>
<name>A0A3R8G7Q3_PREIN</name>
<reference evidence="1 2" key="1">
    <citation type="submission" date="2018-08" db="EMBL/GenBank/DDBJ databases">
        <title>Comparative analysis of Prevotella intermedia strains.</title>
        <authorList>
            <person name="Moon J.-H."/>
            <person name="Lee J.-H."/>
        </authorList>
    </citation>
    <scope>NUCLEOTIDE SEQUENCE [LARGE SCALE GENOMIC DNA]</scope>
    <source>
        <strain evidence="1 2">ATCC 15033</strain>
    </source>
</reference>
<sequence length="117" mass="13205">MIEFSNLIEVTPIDSGVGSQPRVYEFIADTFSYIPQLSENESGNYWNCDKTLVIEVPNRNAQRFFSIERNAIVKIKTSNSKIYEIGTLDIPARVQISSNLNSANLVIKCKMLADPFL</sequence>
<dbReference type="Proteomes" id="UP000283868">
    <property type="component" value="Unassembled WGS sequence"/>
</dbReference>
<dbReference type="EMBL" id="QXEN01000001">
    <property type="protein sequence ID" value="RRF88358.1"/>
    <property type="molecule type" value="Genomic_DNA"/>
</dbReference>
<organism evidence="1 2">
    <name type="scientific">Prevotella intermedia</name>
    <dbReference type="NCBI Taxonomy" id="28131"/>
    <lineage>
        <taxon>Bacteria</taxon>
        <taxon>Pseudomonadati</taxon>
        <taxon>Bacteroidota</taxon>
        <taxon>Bacteroidia</taxon>
        <taxon>Bacteroidales</taxon>
        <taxon>Prevotellaceae</taxon>
        <taxon>Prevotella</taxon>
    </lineage>
</organism>
<accession>A0A3R8G7Q3</accession>
<dbReference type="AlphaFoldDB" id="A0A3R8G7Q3"/>
<evidence type="ECO:0000313" key="2">
    <source>
        <dbReference type="Proteomes" id="UP000283868"/>
    </source>
</evidence>
<dbReference type="RefSeq" id="WP_124139003.1">
    <property type="nucleotide sequence ID" value="NZ_QXEM01000001.1"/>
</dbReference>
<comment type="caution">
    <text evidence="1">The sequence shown here is derived from an EMBL/GenBank/DDBJ whole genome shotgun (WGS) entry which is preliminary data.</text>
</comment>
<proteinExistence type="predicted"/>
<gene>
    <name evidence="1" type="ORF">D2S45_00440</name>
</gene>
<keyword evidence="2" id="KW-1185">Reference proteome</keyword>